<organism evidence="1 2">
    <name type="scientific">Ceratitis capitata</name>
    <name type="common">Mediterranean fruit fly</name>
    <name type="synonym">Tephritis capitata</name>
    <dbReference type="NCBI Taxonomy" id="7213"/>
    <lineage>
        <taxon>Eukaryota</taxon>
        <taxon>Metazoa</taxon>
        <taxon>Ecdysozoa</taxon>
        <taxon>Arthropoda</taxon>
        <taxon>Hexapoda</taxon>
        <taxon>Insecta</taxon>
        <taxon>Pterygota</taxon>
        <taxon>Neoptera</taxon>
        <taxon>Endopterygota</taxon>
        <taxon>Diptera</taxon>
        <taxon>Brachycera</taxon>
        <taxon>Muscomorpha</taxon>
        <taxon>Tephritoidea</taxon>
        <taxon>Tephritidae</taxon>
        <taxon>Ceratitis</taxon>
        <taxon>Ceratitis</taxon>
    </lineage>
</organism>
<evidence type="ECO:0000313" key="1">
    <source>
        <dbReference type="EMBL" id="CAD7001877.1"/>
    </source>
</evidence>
<protein>
    <submittedName>
        <fullName evidence="1">(Mediterranean fruit fly) hypothetical protein</fullName>
    </submittedName>
</protein>
<dbReference type="Proteomes" id="UP000606786">
    <property type="component" value="Unassembled WGS sequence"/>
</dbReference>
<gene>
    <name evidence="1" type="ORF">CCAP1982_LOCUS10364</name>
</gene>
<keyword evidence="2" id="KW-1185">Reference proteome</keyword>
<dbReference type="AlphaFoldDB" id="A0A811UVY2"/>
<sequence length="70" mass="8394">MYRPSHKTAEKQDANKYEYFHMDLCGPMSVTGIRGVRYFMWLKDENTCFRFLVPNAWYTTETSFKNKVGR</sequence>
<evidence type="ECO:0000313" key="2">
    <source>
        <dbReference type="Proteomes" id="UP000606786"/>
    </source>
</evidence>
<accession>A0A811UVY2</accession>
<proteinExistence type="predicted"/>
<dbReference type="EMBL" id="CAJHJT010000023">
    <property type="protein sequence ID" value="CAD7001877.1"/>
    <property type="molecule type" value="Genomic_DNA"/>
</dbReference>
<reference evidence="1" key="1">
    <citation type="submission" date="2020-11" db="EMBL/GenBank/DDBJ databases">
        <authorList>
            <person name="Whitehead M."/>
        </authorList>
    </citation>
    <scope>NUCLEOTIDE SEQUENCE</scope>
    <source>
        <strain evidence="1">EGII</strain>
    </source>
</reference>
<comment type="caution">
    <text evidence="1">The sequence shown here is derived from an EMBL/GenBank/DDBJ whole genome shotgun (WGS) entry which is preliminary data.</text>
</comment>
<name>A0A811UVY2_CERCA</name>